<dbReference type="GO" id="GO:0012505">
    <property type="term" value="C:endomembrane system"/>
    <property type="evidence" value="ECO:0007669"/>
    <property type="project" value="UniProtKB-SubCell"/>
</dbReference>
<gene>
    <name evidence="9" type="ORF">C2G38_2140299</name>
</gene>
<evidence type="ECO:0000313" key="10">
    <source>
        <dbReference type="Proteomes" id="UP000266673"/>
    </source>
</evidence>
<keyword evidence="10" id="KW-1185">Reference proteome</keyword>
<feature type="transmembrane region" description="Helical" evidence="7">
    <location>
        <begin position="380"/>
        <end position="399"/>
    </location>
</feature>
<evidence type="ECO:0000256" key="3">
    <source>
        <dbReference type="ARBA" id="ARBA00022448"/>
    </source>
</evidence>
<dbReference type="InterPro" id="IPR036259">
    <property type="entry name" value="MFS_trans_sf"/>
</dbReference>
<evidence type="ECO:0000256" key="2">
    <source>
        <dbReference type="ARBA" id="ARBA00008335"/>
    </source>
</evidence>
<keyword evidence="6 7" id="KW-0472">Membrane</keyword>
<dbReference type="Pfam" id="PF07690">
    <property type="entry name" value="MFS_1"/>
    <property type="match status" value="1"/>
</dbReference>
<sequence length="576" mass="62692">MLQNEPTPHTELDLGRESTLISDINEIKKLPDQSTSNTELDLERQATLVSVKIISTKSINDQESQTVEDDGLLHGVELFLVVLGLACAVFLAALDQTIVSTALPKIVSDFNGLDQIAWVATSYLLTTTSFQPMYGKLSDIFGRKITFLFAIAIFEIGSLLCGVAKDMVSLIIYRAIAGIGGGGIIGLVLIIISDIVSGKDRGKYQGIVGACFGIASVAGPLMGGAFTDHITWRWCFFINLPLGVITILAIIFFLHMKKPTGSLLTKFKRIDFIGISLMIASTVCILLPLNWGGSTYPWDSPVVITLLCVGAVGYVMFGLAECYIVSEPIAPPHLFTKINVVSCFSTSFFQGMVFFSFIFYIPLFFQVVKEDSATQSGLDFMPYILSVVVFSILSGQFFSRTDKVSFRCVTLIASVLIIIGAGLSTLWNEKTGYAESIGYMILSGAGIGMSIQSIILGVQGMVEHKDIATVTTLALFFRSIGAVFGIAISGTVFNNKLSQLLSTLTLPPTFSTNSVYTIRFLPPEIKSLVIEAYVLAFQFTFYIIILYSALMLITALFMGNSKPKYNEGGEKHATFE</sequence>
<evidence type="ECO:0000256" key="7">
    <source>
        <dbReference type="SAM" id="Phobius"/>
    </source>
</evidence>
<dbReference type="AlphaFoldDB" id="A0A397VLM5"/>
<keyword evidence="3" id="KW-0813">Transport</keyword>
<evidence type="ECO:0000256" key="4">
    <source>
        <dbReference type="ARBA" id="ARBA00022692"/>
    </source>
</evidence>
<feature type="transmembrane region" description="Helical" evidence="7">
    <location>
        <begin position="470"/>
        <end position="493"/>
    </location>
</feature>
<dbReference type="PANTHER" id="PTHR23501">
    <property type="entry name" value="MAJOR FACILITATOR SUPERFAMILY"/>
    <property type="match status" value="1"/>
</dbReference>
<dbReference type="InterPro" id="IPR020846">
    <property type="entry name" value="MFS_dom"/>
</dbReference>
<feature type="transmembrane region" description="Helical" evidence="7">
    <location>
        <begin position="231"/>
        <end position="254"/>
    </location>
</feature>
<comment type="caution">
    <text evidence="9">The sequence shown here is derived from an EMBL/GenBank/DDBJ whole genome shotgun (WGS) entry which is preliminary data.</text>
</comment>
<feature type="transmembrane region" description="Helical" evidence="7">
    <location>
        <begin position="171"/>
        <end position="192"/>
    </location>
</feature>
<feature type="transmembrane region" description="Helical" evidence="7">
    <location>
        <begin position="270"/>
        <end position="291"/>
    </location>
</feature>
<dbReference type="Gene3D" id="1.20.1720.10">
    <property type="entry name" value="Multidrug resistance protein D"/>
    <property type="match status" value="1"/>
</dbReference>
<feature type="domain" description="Major facilitator superfamily (MFS) profile" evidence="8">
    <location>
        <begin position="81"/>
        <end position="563"/>
    </location>
</feature>
<evidence type="ECO:0000256" key="1">
    <source>
        <dbReference type="ARBA" id="ARBA00004127"/>
    </source>
</evidence>
<dbReference type="Gene3D" id="1.20.1250.20">
    <property type="entry name" value="MFS general substrate transporter like domains"/>
    <property type="match status" value="1"/>
</dbReference>
<keyword evidence="5 7" id="KW-1133">Transmembrane helix</keyword>
<feature type="transmembrane region" description="Helical" evidence="7">
    <location>
        <begin position="72"/>
        <end position="94"/>
    </location>
</feature>
<name>A0A397VLM5_9GLOM</name>
<dbReference type="STRING" id="44941.A0A397VLM5"/>
<proteinExistence type="inferred from homology"/>
<dbReference type="CDD" id="cd17502">
    <property type="entry name" value="MFS_Azr1_MDR_like"/>
    <property type="match status" value="1"/>
</dbReference>
<dbReference type="InterPro" id="IPR011701">
    <property type="entry name" value="MFS"/>
</dbReference>
<feature type="transmembrane region" description="Helical" evidence="7">
    <location>
        <begin position="439"/>
        <end position="458"/>
    </location>
</feature>
<feature type="transmembrane region" description="Helical" evidence="7">
    <location>
        <begin position="406"/>
        <end position="427"/>
    </location>
</feature>
<dbReference type="FunFam" id="1.20.1720.10:FF:000013">
    <property type="entry name" value="Related to multidrug resistance proteins"/>
    <property type="match status" value="1"/>
</dbReference>
<dbReference type="PANTHER" id="PTHR23501:SF191">
    <property type="entry name" value="VACUOLAR BASIC AMINO ACID TRANSPORTER 4"/>
    <property type="match status" value="1"/>
</dbReference>
<keyword evidence="4 7" id="KW-0812">Transmembrane</keyword>
<comment type="subcellular location">
    <subcellularLocation>
        <location evidence="1">Endomembrane system</location>
        <topology evidence="1">Multi-pass membrane protein</topology>
    </subcellularLocation>
</comment>
<feature type="transmembrane region" description="Helical" evidence="7">
    <location>
        <begin position="303"/>
        <end position="326"/>
    </location>
</feature>
<dbReference type="PROSITE" id="PS50850">
    <property type="entry name" value="MFS"/>
    <property type="match status" value="1"/>
</dbReference>
<feature type="transmembrane region" description="Helical" evidence="7">
    <location>
        <begin position="338"/>
        <end position="360"/>
    </location>
</feature>
<feature type="transmembrane region" description="Helical" evidence="7">
    <location>
        <begin position="204"/>
        <end position="225"/>
    </location>
</feature>
<organism evidence="9 10">
    <name type="scientific">Gigaspora rosea</name>
    <dbReference type="NCBI Taxonomy" id="44941"/>
    <lineage>
        <taxon>Eukaryota</taxon>
        <taxon>Fungi</taxon>
        <taxon>Fungi incertae sedis</taxon>
        <taxon>Mucoromycota</taxon>
        <taxon>Glomeromycotina</taxon>
        <taxon>Glomeromycetes</taxon>
        <taxon>Diversisporales</taxon>
        <taxon>Gigasporaceae</taxon>
        <taxon>Gigaspora</taxon>
    </lineage>
</organism>
<evidence type="ECO:0000259" key="8">
    <source>
        <dbReference type="PROSITE" id="PS50850"/>
    </source>
</evidence>
<dbReference type="GO" id="GO:0005886">
    <property type="term" value="C:plasma membrane"/>
    <property type="evidence" value="ECO:0007669"/>
    <property type="project" value="TreeGrafter"/>
</dbReference>
<dbReference type="OrthoDB" id="10021397at2759"/>
<evidence type="ECO:0000256" key="5">
    <source>
        <dbReference type="ARBA" id="ARBA00022989"/>
    </source>
</evidence>
<evidence type="ECO:0000256" key="6">
    <source>
        <dbReference type="ARBA" id="ARBA00023136"/>
    </source>
</evidence>
<dbReference type="EMBL" id="QKWP01000319">
    <property type="protein sequence ID" value="RIB22227.1"/>
    <property type="molecule type" value="Genomic_DNA"/>
</dbReference>
<feature type="transmembrane region" description="Helical" evidence="7">
    <location>
        <begin position="532"/>
        <end position="557"/>
    </location>
</feature>
<protein>
    <submittedName>
        <fullName evidence="9">Major facilitator superfamily domain-containing protein</fullName>
    </submittedName>
</protein>
<dbReference type="Proteomes" id="UP000266673">
    <property type="component" value="Unassembled WGS sequence"/>
</dbReference>
<dbReference type="SUPFAM" id="SSF103473">
    <property type="entry name" value="MFS general substrate transporter"/>
    <property type="match status" value="1"/>
</dbReference>
<reference evidence="9 10" key="1">
    <citation type="submission" date="2018-06" db="EMBL/GenBank/DDBJ databases">
        <title>Comparative genomics reveals the genomic features of Rhizophagus irregularis, R. cerebriforme, R. diaphanum and Gigaspora rosea, and their symbiotic lifestyle signature.</title>
        <authorList>
            <person name="Morin E."/>
            <person name="San Clemente H."/>
            <person name="Chen E.C.H."/>
            <person name="De La Providencia I."/>
            <person name="Hainaut M."/>
            <person name="Kuo A."/>
            <person name="Kohler A."/>
            <person name="Murat C."/>
            <person name="Tang N."/>
            <person name="Roy S."/>
            <person name="Loubradou J."/>
            <person name="Henrissat B."/>
            <person name="Grigoriev I.V."/>
            <person name="Corradi N."/>
            <person name="Roux C."/>
            <person name="Martin F.M."/>
        </authorList>
    </citation>
    <scope>NUCLEOTIDE SEQUENCE [LARGE SCALE GENOMIC DNA]</scope>
    <source>
        <strain evidence="9 10">DAOM 194757</strain>
    </source>
</reference>
<dbReference type="PRINTS" id="PR01036">
    <property type="entry name" value="TCRTETB"/>
</dbReference>
<evidence type="ECO:0000313" key="9">
    <source>
        <dbReference type="EMBL" id="RIB22227.1"/>
    </source>
</evidence>
<accession>A0A397VLM5</accession>
<dbReference type="GO" id="GO:0022857">
    <property type="term" value="F:transmembrane transporter activity"/>
    <property type="evidence" value="ECO:0007669"/>
    <property type="project" value="InterPro"/>
</dbReference>
<comment type="similarity">
    <text evidence="2">Belongs to the major facilitator superfamily.</text>
</comment>
<feature type="transmembrane region" description="Helical" evidence="7">
    <location>
        <begin position="145"/>
        <end position="165"/>
    </location>
</feature>